<evidence type="ECO:0000259" key="5">
    <source>
        <dbReference type="Pfam" id="PF14111"/>
    </source>
</evidence>
<accession>A0ABM1QHT8</accession>
<gene>
    <name evidence="7" type="primary">LOC109126886</name>
</gene>
<feature type="domain" description="DUF4283" evidence="5">
    <location>
        <begin position="92"/>
        <end position="174"/>
    </location>
</feature>
<evidence type="ECO:0000313" key="6">
    <source>
        <dbReference type="Proteomes" id="UP000694864"/>
    </source>
</evidence>
<dbReference type="Pfam" id="PF03372">
    <property type="entry name" value="Exo_endo_phos"/>
    <property type="match status" value="1"/>
</dbReference>
<sequence>MGDEREVRVSEAAAQDAMMEDIGDRGRPPGDPPDAPKVWVEKVTGTAGGGRLCPHMVLDDEFVESRLQLEFPNGPGGEPVITIGKEVLDVMKGLWKQCMIVKVLGRNVGISVLNRKLKELWNPKGSLYVIDLPRGFFMVRFEREEEYLAALTGGPWRVFGSYLLVQAWSPDFDPLCDNIVTTPVWIRLSNLPVHYYHRAILMGIARGIGNPIRVDLNTMNFERARFARVCVAVDLSQPLKGTVQVNGERYYVSYEGLTNICSSCGIYGHLVHHCPTREVVQQLEIVAPTVPTAVRATLPEENGFVEVRRSRKSAPSPATAVESSVRKGAEPNLGRNLRDISGAKNKENVVITNQFALLEEDTGSEDPKRNAISSEANKENVDLLSQQNKGKSAVQGNGQGAFSFGASNNRAQKAFQKEGRVGGSKGADVKGQRPKQVKQIRPTYGLIFGPTKGDMELSTSWKRQRGELDVSGRPGGIFIPERQLIQEVRQQELNHESRGSHSMEKETTALDQAESGLSATAMETVSAVLNGEVEIVKTASQFIHARMKKDGETIHLIAVYAAPTVSRRSGLWAELKEEVSEINRPVLIGGDFNTIVRLDERSGGSGGLSQDSVLFGQWINDLSLIDMGFRGGQFTWKRGREQRTFVAKRLDRVLCCAEARLRWQEATVTHLPFFSSDHAPLYVQLSPEVRGDPRRRPFRFEAAWLQHESFKDLLVSSWDNTVSTPRALQTMKEKLRKWNIEVFGDVQRKKEKLMTDITDVQAQLDILQTNALLTKEAGLIKEFEVVLEQEEMIWFQKSREKFIALGDRNTKYFHTSTVVRRRRNRIEMLKGDDGAWISDTKALEELAIAYYKRLYSMEDVDLVVGKLPQGGFFESGELPADLNDALLVLIGKVAKPERALVMRLKRVISLLIGPAQSSFIPGRLSTDNIVIVQEAEDTLRAACLPDKWVGWIMQCVTGPSMTLLWNGEQTEAFKPERGIRQGDPLSPYLFVLCMERLCHLIDRSVGIKDWKPVCLSRGGPLLSHVLFADDLILFAEASVSQIRVIRGVLERFCAASGQKVSLEKSKIFFSGNVSREHRQQISSESGIQMTCDLGKYLGMPILHKRINKNTFGEVLERANSRLAGWKGRIMSLAGRITLTKAVLSSLPVHTMSTILLPKSTLSALDKISRNFIWNSTAEKRKQHLVSWKQLCLPKGEGGIGIRAAEPMNKALVAKIGWRVLFDVSSLWARVVRSKYKIGDASWFIAKSSWSSTWRSVGVGLREVVIPGLGWVLGDGVMIKFWKDKWMGDFSLYDRRIGDPPVELQQVRIRDLWHDGVGWDFPRFEQYLPDFVCLNLRSVIVDTDTGSKDRISWKASLDGRFSVKSAYEALTRNTVPRQNMDILYGMVWRSAVPERVRVFLWMVVKQVIMTNVERHRRHLSDSGVCIVCKAGEETIIHILRDCPAISGVWMRIIPPRHQSLFFHQSLLEWVFTNLSNNQELFGVPWSTLFGMIVWWGWKWRCGNVFGEVGKCRDRVRFVKEISQTVHNAHLVTKGVSRAVGREIRLISWQAPDVDGSD</sequence>
<dbReference type="SUPFAM" id="SSF56219">
    <property type="entry name" value="DNase I-like"/>
    <property type="match status" value="1"/>
</dbReference>
<feature type="region of interest" description="Disordered" evidence="1">
    <location>
        <begin position="307"/>
        <end position="340"/>
    </location>
</feature>
<dbReference type="PANTHER" id="PTHR33116">
    <property type="entry name" value="REVERSE TRANSCRIPTASE ZINC-BINDING DOMAIN-CONTAINING PROTEIN-RELATED-RELATED"/>
    <property type="match status" value="1"/>
</dbReference>
<reference evidence="7" key="2">
    <citation type="submission" date="2025-08" db="UniProtKB">
        <authorList>
            <consortium name="RefSeq"/>
        </authorList>
    </citation>
    <scope>IDENTIFICATION</scope>
    <source>
        <tissue evidence="7">Leaf</tissue>
    </source>
</reference>
<dbReference type="Gene3D" id="3.60.10.10">
    <property type="entry name" value="Endonuclease/exonuclease/phosphatase"/>
    <property type="match status" value="1"/>
</dbReference>
<feature type="domain" description="Reverse transcriptase" evidence="2">
    <location>
        <begin position="937"/>
        <end position="1100"/>
    </location>
</feature>
<evidence type="ECO:0000313" key="7">
    <source>
        <dbReference type="RefSeq" id="XP_019086326.1"/>
    </source>
</evidence>
<dbReference type="Pfam" id="PF00078">
    <property type="entry name" value="RVT_1"/>
    <property type="match status" value="1"/>
</dbReference>
<dbReference type="InterPro" id="IPR005135">
    <property type="entry name" value="Endo/exonuclease/phosphatase"/>
</dbReference>
<proteinExistence type="predicted"/>
<dbReference type="Pfam" id="PF13966">
    <property type="entry name" value="zf-RVT"/>
    <property type="match status" value="1"/>
</dbReference>
<dbReference type="InterPro" id="IPR026960">
    <property type="entry name" value="RVT-Znf"/>
</dbReference>
<dbReference type="Pfam" id="PF14111">
    <property type="entry name" value="DUF4283"/>
    <property type="match status" value="1"/>
</dbReference>
<evidence type="ECO:0000259" key="2">
    <source>
        <dbReference type="Pfam" id="PF00078"/>
    </source>
</evidence>
<dbReference type="InterPro" id="IPR025558">
    <property type="entry name" value="DUF4283"/>
</dbReference>
<feature type="region of interest" description="Disordered" evidence="1">
    <location>
        <begin position="416"/>
        <end position="436"/>
    </location>
</feature>
<dbReference type="InterPro" id="IPR000477">
    <property type="entry name" value="RT_dom"/>
</dbReference>
<feature type="region of interest" description="Disordered" evidence="1">
    <location>
        <begin position="1"/>
        <end position="36"/>
    </location>
</feature>
<dbReference type="CDD" id="cd01650">
    <property type="entry name" value="RT_nLTR_like"/>
    <property type="match status" value="1"/>
</dbReference>
<evidence type="ECO:0000256" key="1">
    <source>
        <dbReference type="SAM" id="MobiDB-lite"/>
    </source>
</evidence>
<dbReference type="PANTHER" id="PTHR33116:SF70">
    <property type="entry name" value="NON-LTR RETROELEMENT REVERSE TRANSCRIPTASE-LIKE PROTEIN"/>
    <property type="match status" value="1"/>
</dbReference>
<evidence type="ECO:0000259" key="4">
    <source>
        <dbReference type="Pfam" id="PF13966"/>
    </source>
</evidence>
<evidence type="ECO:0000259" key="3">
    <source>
        <dbReference type="Pfam" id="PF03372"/>
    </source>
</evidence>
<dbReference type="SUPFAM" id="SSF56672">
    <property type="entry name" value="DNA/RNA polymerases"/>
    <property type="match status" value="1"/>
</dbReference>
<dbReference type="RefSeq" id="XP_019086326.1">
    <property type="nucleotide sequence ID" value="XM_019230781.1"/>
</dbReference>
<name>A0ABM1QHT8_CAMSA</name>
<reference evidence="6" key="1">
    <citation type="journal article" date="2014" name="Nat. Commun.">
        <title>The emerging biofuel crop Camelina sativa retains a highly undifferentiated hexaploid genome structure.</title>
        <authorList>
            <person name="Kagale S."/>
            <person name="Koh C."/>
            <person name="Nixon J."/>
            <person name="Bollina V."/>
            <person name="Clarke W.E."/>
            <person name="Tuteja R."/>
            <person name="Spillane C."/>
            <person name="Robinson S.J."/>
            <person name="Links M.G."/>
            <person name="Clarke C."/>
            <person name="Higgins E.E."/>
            <person name="Huebert T."/>
            <person name="Sharpe A.G."/>
            <person name="Parkin I.A."/>
        </authorList>
    </citation>
    <scope>NUCLEOTIDE SEQUENCE [LARGE SCALE GENOMIC DNA]</scope>
    <source>
        <strain evidence="6">cv. DH55</strain>
    </source>
</reference>
<feature type="domain" description="Endonuclease/exonuclease/phosphatase" evidence="3">
    <location>
        <begin position="554"/>
        <end position="678"/>
    </location>
</feature>
<keyword evidence="6" id="KW-1185">Reference proteome</keyword>
<dbReference type="InterPro" id="IPR043502">
    <property type="entry name" value="DNA/RNA_pol_sf"/>
</dbReference>
<protein>
    <submittedName>
        <fullName evidence="7">Uncharacterized protein LOC109126886</fullName>
    </submittedName>
</protein>
<dbReference type="Proteomes" id="UP000694864">
    <property type="component" value="Chromosome 2"/>
</dbReference>
<organism evidence="6 7">
    <name type="scientific">Camelina sativa</name>
    <name type="common">False flax</name>
    <name type="synonym">Myagrum sativum</name>
    <dbReference type="NCBI Taxonomy" id="90675"/>
    <lineage>
        <taxon>Eukaryota</taxon>
        <taxon>Viridiplantae</taxon>
        <taxon>Streptophyta</taxon>
        <taxon>Embryophyta</taxon>
        <taxon>Tracheophyta</taxon>
        <taxon>Spermatophyta</taxon>
        <taxon>Magnoliopsida</taxon>
        <taxon>eudicotyledons</taxon>
        <taxon>Gunneridae</taxon>
        <taxon>Pentapetalae</taxon>
        <taxon>rosids</taxon>
        <taxon>malvids</taxon>
        <taxon>Brassicales</taxon>
        <taxon>Brassicaceae</taxon>
        <taxon>Camelineae</taxon>
        <taxon>Camelina</taxon>
    </lineage>
</organism>
<dbReference type="GeneID" id="109126886"/>
<feature type="domain" description="Reverse transcriptase zinc-binding" evidence="4">
    <location>
        <begin position="1360"/>
        <end position="1448"/>
    </location>
</feature>
<dbReference type="InterPro" id="IPR036691">
    <property type="entry name" value="Endo/exonu/phosph_ase_sf"/>
</dbReference>